<proteinExistence type="predicted"/>
<organism evidence="1 2">
    <name type="scientific">Catharanthus roseus</name>
    <name type="common">Madagascar periwinkle</name>
    <name type="synonym">Vinca rosea</name>
    <dbReference type="NCBI Taxonomy" id="4058"/>
    <lineage>
        <taxon>Eukaryota</taxon>
        <taxon>Viridiplantae</taxon>
        <taxon>Streptophyta</taxon>
        <taxon>Embryophyta</taxon>
        <taxon>Tracheophyta</taxon>
        <taxon>Spermatophyta</taxon>
        <taxon>Magnoliopsida</taxon>
        <taxon>eudicotyledons</taxon>
        <taxon>Gunneridae</taxon>
        <taxon>Pentapetalae</taxon>
        <taxon>asterids</taxon>
        <taxon>lamiids</taxon>
        <taxon>Gentianales</taxon>
        <taxon>Apocynaceae</taxon>
        <taxon>Rauvolfioideae</taxon>
        <taxon>Vinceae</taxon>
        <taxon>Catharanthinae</taxon>
        <taxon>Catharanthus</taxon>
    </lineage>
</organism>
<sequence length="1040" mass="116171">MAPTAQEEQQQINLTEKIVKIFEETRTSHATHIRKLKELLNLFRQSSKMLSPEKFFAAFSKALTPLFDFSRRTASAERIIKFVAVFATFRSDKDSSDDINEFLEQFLRFLIMASTAADKNARLRACQIISEIIIRLPDDAEVSNELWDEVIECMKLRVNDKVPAIRTFAIRALSRFLNDLENSDILELFLDKLPSEPNADVRKTIVLSLPPSNKTLAAIIDCTLDVSESVRRAVYFVVASKFPLQSLSIKLRTLILQRGLADRSTAVVKECFKLMKDEWLVKVCNGDPVELLKFLDVETYEVVGESVMTALLRAGLVELEADQGLRLFLPSSSDAPEGKDKHNSIQLMEPELALFWRTVCKHLRMEAQAKGSDAAMTTGTESVVYAEEASSSNDLLDRVLPETISEYVQLVRAHILAGPNYRFACRQLLLLGALLDFSDATSRKVAGEFVQELLHKPLNQEIDENGNDVVVEDGINLGGEKDWATAVSELARKVYAASGEFDEVVLDVVVELAQPCRERAADWKQWLHCLAVTGLLLENVQSFYWMQGKDFEPADILHSLLLPGAKHAHLDVQRAAIRCLGIFGVLEKKPSEDLVKQLRCSFVTGPSSVMILACKALLDLGLWHGPDEVDKAMNQDLTSQLHNCKIDLNGEIFYNASEILEMKLLDLLYAGLERHCSGEQAEMDGNDSVQTVIGEGFAKLLLLTEKYSSSDASSHPFLLAKLISLYFSAESKPFQRLKQCLSVFFEHYPSLSAKHKKCLSMVFVPVIRHLWPGMNESSKRSTAMVATMKKRAVQASRFMLQMLQAPLYGDKSGPTNEMDSSTNISADFESGEEGLAIVIGAEVIGFLLKKTAAEKSYISALCKILALLNFRVSEEGPIKLMQQFLNRITESLAAERDIVKELKQLSERLKVIDKNPEEKLSSEQANLILGRLELEIKIEDIESMEVLATPVARSVRARRGRKRATTAEEKSSSDEELSPTSVVPTNLSVLRTRSQRASKTAAMSKINNANDTLEIDEDDEEDQLEADSEVTSEDDSDASH</sequence>
<comment type="caution">
    <text evidence="1">The sequence shown here is derived from an EMBL/GenBank/DDBJ whole genome shotgun (WGS) entry which is preliminary data.</text>
</comment>
<dbReference type="EMBL" id="CM044708">
    <property type="protein sequence ID" value="KAI5648096.1"/>
    <property type="molecule type" value="Genomic_DNA"/>
</dbReference>
<name>A0ACB9ZK59_CATRO</name>
<dbReference type="Proteomes" id="UP001060085">
    <property type="component" value="Linkage Group LG08"/>
</dbReference>
<reference evidence="2" key="1">
    <citation type="journal article" date="2023" name="Nat. Plants">
        <title>Single-cell RNA sequencing provides a high-resolution roadmap for understanding the multicellular compartmentation of specialized metabolism.</title>
        <authorList>
            <person name="Sun S."/>
            <person name="Shen X."/>
            <person name="Li Y."/>
            <person name="Li Y."/>
            <person name="Wang S."/>
            <person name="Li R."/>
            <person name="Zhang H."/>
            <person name="Shen G."/>
            <person name="Guo B."/>
            <person name="Wei J."/>
            <person name="Xu J."/>
            <person name="St-Pierre B."/>
            <person name="Chen S."/>
            <person name="Sun C."/>
        </authorList>
    </citation>
    <scope>NUCLEOTIDE SEQUENCE [LARGE SCALE GENOMIC DNA]</scope>
</reference>
<protein>
    <submittedName>
        <fullName evidence="1">Uncharacterized protein</fullName>
    </submittedName>
</protein>
<evidence type="ECO:0000313" key="1">
    <source>
        <dbReference type="EMBL" id="KAI5648096.1"/>
    </source>
</evidence>
<gene>
    <name evidence="1" type="ORF">M9H77_34101</name>
</gene>
<accession>A0ACB9ZK59</accession>
<keyword evidence="2" id="KW-1185">Reference proteome</keyword>
<evidence type="ECO:0000313" key="2">
    <source>
        <dbReference type="Proteomes" id="UP001060085"/>
    </source>
</evidence>